<dbReference type="GO" id="GO:0003779">
    <property type="term" value="F:actin binding"/>
    <property type="evidence" value="ECO:0007669"/>
    <property type="project" value="UniProtKB-KW"/>
</dbReference>
<dbReference type="EnsemblMetazoa" id="XM_030982753">
    <property type="protein sequence ID" value="XP_030838613"/>
    <property type="gene ID" value="LOC754118"/>
</dbReference>
<evidence type="ECO:0000313" key="4">
    <source>
        <dbReference type="EnsemblMetazoa" id="XP_030838613"/>
    </source>
</evidence>
<dbReference type="OMA" id="CHVSKTP"/>
<dbReference type="InterPro" id="IPR036872">
    <property type="entry name" value="CH_dom_sf"/>
</dbReference>
<keyword evidence="1" id="KW-0677">Repeat</keyword>
<dbReference type="AlphaFoldDB" id="A0A7M7NMC4"/>
<dbReference type="InterPro" id="IPR001589">
    <property type="entry name" value="Actinin_actin-bd_CS"/>
</dbReference>
<accession>A0A7M7NMC4</accession>
<dbReference type="GeneID" id="754118"/>
<reference evidence="5" key="1">
    <citation type="submission" date="2015-02" db="EMBL/GenBank/DDBJ databases">
        <title>Genome sequencing for Strongylocentrotus purpuratus.</title>
        <authorList>
            <person name="Murali S."/>
            <person name="Liu Y."/>
            <person name="Vee V."/>
            <person name="English A."/>
            <person name="Wang M."/>
            <person name="Skinner E."/>
            <person name="Han Y."/>
            <person name="Muzny D.M."/>
            <person name="Worley K.C."/>
            <person name="Gibbs R.A."/>
        </authorList>
    </citation>
    <scope>NUCLEOTIDE SEQUENCE</scope>
</reference>
<dbReference type="InParanoid" id="A0A7M7NMC4"/>
<dbReference type="Pfam" id="PF00307">
    <property type="entry name" value="CH"/>
    <property type="match status" value="1"/>
</dbReference>
<dbReference type="InterPro" id="IPR001715">
    <property type="entry name" value="CH_dom"/>
</dbReference>
<evidence type="ECO:0000313" key="5">
    <source>
        <dbReference type="Proteomes" id="UP000007110"/>
    </source>
</evidence>
<dbReference type="Proteomes" id="UP000007110">
    <property type="component" value="Unassembled WGS sequence"/>
</dbReference>
<evidence type="ECO:0000256" key="2">
    <source>
        <dbReference type="ARBA" id="ARBA00023203"/>
    </source>
</evidence>
<evidence type="ECO:0000259" key="3">
    <source>
        <dbReference type="PROSITE" id="PS50021"/>
    </source>
</evidence>
<keyword evidence="2" id="KW-0009">Actin-binding</keyword>
<dbReference type="SMART" id="SM00033">
    <property type="entry name" value="CH"/>
    <property type="match status" value="1"/>
</dbReference>
<protein>
    <recommendedName>
        <fullName evidence="3">Calponin-homology (CH) domain-containing protein</fullName>
    </recommendedName>
</protein>
<evidence type="ECO:0000256" key="1">
    <source>
        <dbReference type="ARBA" id="ARBA00022737"/>
    </source>
</evidence>
<dbReference type="SUPFAM" id="SSF47576">
    <property type="entry name" value="Calponin-homology domain, CH-domain"/>
    <property type="match status" value="1"/>
</dbReference>
<dbReference type="Gene3D" id="1.10.418.10">
    <property type="entry name" value="Calponin-like domain"/>
    <property type="match status" value="1"/>
</dbReference>
<dbReference type="OrthoDB" id="18853at2759"/>
<dbReference type="RefSeq" id="XP_030838613.1">
    <property type="nucleotide sequence ID" value="XM_030982753.1"/>
</dbReference>
<organism evidence="4 5">
    <name type="scientific">Strongylocentrotus purpuratus</name>
    <name type="common">Purple sea urchin</name>
    <dbReference type="NCBI Taxonomy" id="7668"/>
    <lineage>
        <taxon>Eukaryota</taxon>
        <taxon>Metazoa</taxon>
        <taxon>Echinodermata</taxon>
        <taxon>Eleutherozoa</taxon>
        <taxon>Echinozoa</taxon>
        <taxon>Echinoidea</taxon>
        <taxon>Euechinoidea</taxon>
        <taxon>Echinacea</taxon>
        <taxon>Camarodonta</taxon>
        <taxon>Echinidea</taxon>
        <taxon>Strongylocentrotidae</taxon>
        <taxon>Strongylocentrotus</taxon>
    </lineage>
</organism>
<dbReference type="FunFam" id="1.10.418.10:FF:000089">
    <property type="entry name" value="Spectrin beta chain"/>
    <property type="match status" value="1"/>
</dbReference>
<dbReference type="KEGG" id="spu:754118"/>
<sequence>MVFISFIVVQAKRQVKDLFEDLKDGTNLIALLEVLGQEKIQREKGPLRIHKLQNVENALAFLRRRKIKMVNIRNEEIVDGNPKLILGLIWTIILHFQVR</sequence>
<name>A0A7M7NMC4_STRPU</name>
<dbReference type="PANTHER" id="PTHR11915">
    <property type="entry name" value="SPECTRIN/FILAMIN RELATED CYTOSKELETAL PROTEIN"/>
    <property type="match status" value="1"/>
</dbReference>
<proteinExistence type="predicted"/>
<dbReference type="PROSITE" id="PS50021">
    <property type="entry name" value="CH"/>
    <property type="match status" value="1"/>
</dbReference>
<reference evidence="4" key="2">
    <citation type="submission" date="2021-01" db="UniProtKB">
        <authorList>
            <consortium name="EnsemblMetazoa"/>
        </authorList>
    </citation>
    <scope>IDENTIFICATION</scope>
</reference>
<keyword evidence="5" id="KW-1185">Reference proteome</keyword>
<feature type="domain" description="Calponin-homology (CH)" evidence="3">
    <location>
        <begin position="1"/>
        <end position="97"/>
    </location>
</feature>
<dbReference type="PROSITE" id="PS00020">
    <property type="entry name" value="ACTININ_2"/>
    <property type="match status" value="1"/>
</dbReference>